<dbReference type="AlphaFoldDB" id="A0AB39UBA0"/>
<name>A0AB39UBA0_9BIFI</name>
<feature type="domain" description="Periplasmic binding protein" evidence="4">
    <location>
        <begin position="39"/>
        <end position="319"/>
    </location>
</feature>
<comment type="subcellular location">
    <subcellularLocation>
        <location evidence="1">Cell envelope</location>
    </subcellularLocation>
</comment>
<dbReference type="RefSeq" id="WP_369341185.1">
    <property type="nucleotide sequence ID" value="NZ_CP129675.1"/>
</dbReference>
<evidence type="ECO:0000313" key="6">
    <source>
        <dbReference type="EMBL" id="XDS48988.1"/>
    </source>
</evidence>
<dbReference type="InterPro" id="IPR028082">
    <property type="entry name" value="Peripla_BP_I"/>
</dbReference>
<protein>
    <submittedName>
        <fullName evidence="5">Sugar ABC transporter substrate-binding protein</fullName>
    </submittedName>
</protein>
<dbReference type="SUPFAM" id="SSF53822">
    <property type="entry name" value="Periplasmic binding protein-like I"/>
    <property type="match status" value="1"/>
</dbReference>
<feature type="signal peptide" evidence="3">
    <location>
        <begin position="1"/>
        <end position="21"/>
    </location>
</feature>
<evidence type="ECO:0000256" key="3">
    <source>
        <dbReference type="SAM" id="SignalP"/>
    </source>
</evidence>
<gene>
    <name evidence="5" type="primary">chvE</name>
    <name evidence="7" type="ORF">QN062_07385</name>
    <name evidence="6" type="ORF">QN216_01580</name>
    <name evidence="5" type="ORF">QN217_08875</name>
</gene>
<evidence type="ECO:0000256" key="2">
    <source>
        <dbReference type="ARBA" id="ARBA00022729"/>
    </source>
</evidence>
<dbReference type="InterPro" id="IPR025997">
    <property type="entry name" value="SBP_2_dom"/>
</dbReference>
<evidence type="ECO:0000313" key="7">
    <source>
        <dbReference type="EMBL" id="XDS50212.1"/>
    </source>
</evidence>
<dbReference type="GO" id="GO:0030246">
    <property type="term" value="F:carbohydrate binding"/>
    <property type="evidence" value="ECO:0007669"/>
    <property type="project" value="TreeGrafter"/>
</dbReference>
<organism evidence="5">
    <name type="scientific">Bifidobacterium fermentum</name>
    <dbReference type="NCBI Taxonomy" id="3059035"/>
    <lineage>
        <taxon>Bacteria</taxon>
        <taxon>Bacillati</taxon>
        <taxon>Actinomycetota</taxon>
        <taxon>Actinomycetes</taxon>
        <taxon>Bifidobacteriales</taxon>
        <taxon>Bifidobacteriaceae</taxon>
        <taxon>Bifidobacterium</taxon>
    </lineage>
</organism>
<proteinExistence type="predicted"/>
<dbReference type="Gene3D" id="3.40.50.2300">
    <property type="match status" value="2"/>
</dbReference>
<evidence type="ECO:0000259" key="4">
    <source>
        <dbReference type="Pfam" id="PF13407"/>
    </source>
</evidence>
<dbReference type="GO" id="GO:0030288">
    <property type="term" value="C:outer membrane-bounded periplasmic space"/>
    <property type="evidence" value="ECO:0007669"/>
    <property type="project" value="TreeGrafter"/>
</dbReference>
<dbReference type="EMBL" id="CP129683">
    <property type="protein sequence ID" value="XDS50212.1"/>
    <property type="molecule type" value="Genomic_DNA"/>
</dbReference>
<dbReference type="Pfam" id="PF13407">
    <property type="entry name" value="Peripla_BP_4"/>
    <property type="match status" value="1"/>
</dbReference>
<reference evidence="5" key="1">
    <citation type="submission" date="2023-07" db="EMBL/GenBank/DDBJ databases">
        <title>Bifidobacterium aquikefiriaerophilum sp. nov. and Bifidobacterium eccum sp. nov., isolated from water kefir.</title>
        <authorList>
            <person name="Breselge S."/>
            <person name="Bellassi P."/>
            <person name="Barcenilla C."/>
            <person name="Alvarez-Ordonez A."/>
            <person name="Morelli L."/>
            <person name="Cotter P.D."/>
        </authorList>
    </citation>
    <scope>NUCLEOTIDE SEQUENCE</scope>
    <source>
        <strain evidence="7">WK012_4_13</strain>
        <strain evidence="6">WK013_4_14</strain>
        <strain evidence="5">WK048_4_13</strain>
    </source>
</reference>
<dbReference type="PANTHER" id="PTHR30036:SF1">
    <property type="entry name" value="D-XYLOSE-BINDING PERIPLASMIC PROTEIN"/>
    <property type="match status" value="1"/>
</dbReference>
<dbReference type="EMBL" id="CP129682">
    <property type="protein sequence ID" value="XDS48988.1"/>
    <property type="molecule type" value="Genomic_DNA"/>
</dbReference>
<dbReference type="CDD" id="cd19994">
    <property type="entry name" value="PBP1_ChvE"/>
    <property type="match status" value="1"/>
</dbReference>
<dbReference type="EMBL" id="CP129675">
    <property type="protein sequence ID" value="XDS46232.1"/>
    <property type="molecule type" value="Genomic_DNA"/>
</dbReference>
<dbReference type="KEGG" id="bfk:QN062_07385"/>
<evidence type="ECO:0000256" key="1">
    <source>
        <dbReference type="ARBA" id="ARBA00004196"/>
    </source>
</evidence>
<sequence>MKKLMKGMAALGTAAILISMAGCGSARSQSESSDAKVSVGISMPEQQLERWQIDGNNLKKKLESYGYSVTLQYADGKTDQQSSQIQNMANNGVDYVVIASIDGTATGSAAEQAKAAGAKVIAYDRMIMNTDAVDYYATFSLTEVGKMQGEYIVKKLGLDSGKKGPFNIELMSGSPTDNNAKYYYQGAWSVLEPYFKSGALQSKSGKVPKTVDDYRSIGIDNWDQQKGQNEMENRINSFYSNGTNHLDAVLAPNDALARGTVQAVQSAGLGYYPIITGQDAEQASVQNIVKGQQSMTVYKDTRKLATSTANLIKSLVEGKTPETTSTFPNGNKDVPSIMLTPVSVDKSNVKKELVDSGYLTASEAGL</sequence>
<evidence type="ECO:0000313" key="5">
    <source>
        <dbReference type="EMBL" id="XDS46232.1"/>
    </source>
</evidence>
<accession>A0AB39UBA0</accession>
<dbReference type="PROSITE" id="PS51257">
    <property type="entry name" value="PROKAR_LIPOPROTEIN"/>
    <property type="match status" value="1"/>
</dbReference>
<feature type="chain" id="PRO_5044175342" evidence="3">
    <location>
        <begin position="22"/>
        <end position="366"/>
    </location>
</feature>
<dbReference type="PANTHER" id="PTHR30036">
    <property type="entry name" value="D-XYLOSE-BINDING PERIPLASMIC PROTEIN"/>
    <property type="match status" value="1"/>
</dbReference>
<keyword evidence="2 3" id="KW-0732">Signal</keyword>
<dbReference type="InterPro" id="IPR050555">
    <property type="entry name" value="Bact_Solute-Bind_Prot2"/>
</dbReference>